<dbReference type="EMBL" id="FMYM01000001">
    <property type="protein sequence ID" value="SDB82475.1"/>
    <property type="molecule type" value="Genomic_DNA"/>
</dbReference>
<name>A0A1G6GL58_9BACI</name>
<reference evidence="2" key="1">
    <citation type="submission" date="2016-09" db="EMBL/GenBank/DDBJ databases">
        <authorList>
            <person name="Varghese N."/>
            <person name="Submissions S."/>
        </authorList>
    </citation>
    <scope>NUCLEOTIDE SEQUENCE [LARGE SCALE GENOMIC DNA]</scope>
    <source>
        <strain evidence="2">25nlg</strain>
    </source>
</reference>
<evidence type="ECO:0000313" key="1">
    <source>
        <dbReference type="EMBL" id="SDB82475.1"/>
    </source>
</evidence>
<evidence type="ECO:0000313" key="2">
    <source>
        <dbReference type="Proteomes" id="UP000242662"/>
    </source>
</evidence>
<proteinExistence type="predicted"/>
<keyword evidence="2" id="KW-1185">Reference proteome</keyword>
<organism evidence="1 2">
    <name type="scientific">Shouchella lonarensis</name>
    <dbReference type="NCBI Taxonomy" id="1464122"/>
    <lineage>
        <taxon>Bacteria</taxon>
        <taxon>Bacillati</taxon>
        <taxon>Bacillota</taxon>
        <taxon>Bacilli</taxon>
        <taxon>Bacillales</taxon>
        <taxon>Bacillaceae</taxon>
        <taxon>Shouchella</taxon>
    </lineage>
</organism>
<gene>
    <name evidence="1" type="ORF">SAMN05421737_101187</name>
</gene>
<dbReference type="AlphaFoldDB" id="A0A1G6GL58"/>
<dbReference type="STRING" id="1464122.SAMN05421737_101187"/>
<sequence>MQEADILIEFKEISINLSKPALHRFIKQMIRDHYHLHWRYDASTIYLMLQLDDEMNELPFERNKDFLTLRANKLCMDDQILAEAVEQLLRTEKGDGIVKRMGRGPISMTSYQSGDIELMIEIDRSEKGMTNKHGSMTRYKDSGETLRPETIYNVTMMEIDYALMELFEALELKDKEKIALQKQRLKKLVSKRKEVEQLL</sequence>
<accession>A0A1G6GL58</accession>
<dbReference type="RefSeq" id="WP_090774423.1">
    <property type="nucleotide sequence ID" value="NZ_FMYM01000001.1"/>
</dbReference>
<dbReference type="Proteomes" id="UP000242662">
    <property type="component" value="Unassembled WGS sequence"/>
</dbReference>
<dbReference type="OrthoDB" id="2828299at2"/>
<protein>
    <submittedName>
        <fullName evidence="1">Uncharacterized protein</fullName>
    </submittedName>
</protein>